<evidence type="ECO:0000256" key="9">
    <source>
        <dbReference type="ARBA" id="ARBA00073635"/>
    </source>
</evidence>
<evidence type="ECO:0000256" key="6">
    <source>
        <dbReference type="ARBA" id="ARBA00055169"/>
    </source>
</evidence>
<dbReference type="Pfam" id="PF00899">
    <property type="entry name" value="ThiF"/>
    <property type="match status" value="1"/>
</dbReference>
<evidence type="ECO:0000256" key="5">
    <source>
        <dbReference type="ARBA" id="ARBA00052218"/>
    </source>
</evidence>
<dbReference type="Proteomes" id="UP000002724">
    <property type="component" value="Chromosome"/>
</dbReference>
<dbReference type="EMBL" id="CP001110">
    <property type="protein sequence ID" value="ACF44217.1"/>
    <property type="molecule type" value="Genomic_DNA"/>
</dbReference>
<dbReference type="STRING" id="324925.Ppha_2005"/>
<evidence type="ECO:0000256" key="8">
    <source>
        <dbReference type="ARBA" id="ARBA00066884"/>
    </source>
</evidence>
<dbReference type="EC" id="2.7.7.80" evidence="8"/>
<keyword evidence="15" id="KW-1185">Reference proteome</keyword>
<dbReference type="CDD" id="cd00757">
    <property type="entry name" value="ThiF_MoeB_HesA_family"/>
    <property type="match status" value="1"/>
</dbReference>
<name>B4SCL2_PELPB</name>
<evidence type="ECO:0000256" key="12">
    <source>
        <dbReference type="ARBA" id="ARBA00078531"/>
    </source>
</evidence>
<evidence type="ECO:0000313" key="15">
    <source>
        <dbReference type="Proteomes" id="UP000002724"/>
    </source>
</evidence>
<evidence type="ECO:0000256" key="10">
    <source>
        <dbReference type="ARBA" id="ARBA00075110"/>
    </source>
</evidence>
<dbReference type="SUPFAM" id="SSF69572">
    <property type="entry name" value="Activating enzymes of the ubiquitin-like proteins"/>
    <property type="match status" value="1"/>
</dbReference>
<dbReference type="eggNOG" id="COG0476">
    <property type="taxonomic scope" value="Bacteria"/>
</dbReference>
<comment type="subunit">
    <text evidence="7">Homodimer. Forms a stable heterotetrameric complex of 2 MoeB and 2 MoaD during adenylation of MoaD.</text>
</comment>
<keyword evidence="4" id="KW-0067">ATP-binding</keyword>
<dbReference type="RefSeq" id="WP_012508697.1">
    <property type="nucleotide sequence ID" value="NC_011060.1"/>
</dbReference>
<dbReference type="GO" id="GO:0008146">
    <property type="term" value="F:sulfotransferase activity"/>
    <property type="evidence" value="ECO:0007669"/>
    <property type="project" value="TreeGrafter"/>
</dbReference>
<keyword evidence="3" id="KW-0547">Nucleotide-binding</keyword>
<evidence type="ECO:0000256" key="7">
    <source>
        <dbReference type="ARBA" id="ARBA00063809"/>
    </source>
</evidence>
<comment type="catalytic activity">
    <reaction evidence="5">
        <text>[molybdopterin-synthase sulfur-carrier protein]-C-terminal Gly-Gly + ATP + H(+) = [molybdopterin-synthase sulfur-carrier protein]-C-terminal Gly-Gly-AMP + diphosphate</text>
        <dbReference type="Rhea" id="RHEA:43616"/>
        <dbReference type="Rhea" id="RHEA-COMP:12159"/>
        <dbReference type="Rhea" id="RHEA-COMP:12202"/>
        <dbReference type="ChEBI" id="CHEBI:15378"/>
        <dbReference type="ChEBI" id="CHEBI:30616"/>
        <dbReference type="ChEBI" id="CHEBI:33019"/>
        <dbReference type="ChEBI" id="CHEBI:90618"/>
        <dbReference type="ChEBI" id="CHEBI:90778"/>
        <dbReference type="EC" id="2.7.7.80"/>
    </reaction>
</comment>
<evidence type="ECO:0000256" key="1">
    <source>
        <dbReference type="ARBA" id="ARBA00009919"/>
    </source>
</evidence>
<evidence type="ECO:0000256" key="4">
    <source>
        <dbReference type="ARBA" id="ARBA00022840"/>
    </source>
</evidence>
<dbReference type="InterPro" id="IPR045886">
    <property type="entry name" value="ThiF/MoeB/HesA"/>
</dbReference>
<dbReference type="GO" id="GO:0004792">
    <property type="term" value="F:thiosulfate-cyanide sulfurtransferase activity"/>
    <property type="evidence" value="ECO:0007669"/>
    <property type="project" value="TreeGrafter"/>
</dbReference>
<dbReference type="PANTHER" id="PTHR10953:SF102">
    <property type="entry name" value="ADENYLYLTRANSFERASE AND SULFURTRANSFERASE MOCS3"/>
    <property type="match status" value="1"/>
</dbReference>
<dbReference type="HOGENOM" id="CLU_013325_10_0_10"/>
<dbReference type="OrthoDB" id="9804286at2"/>
<protein>
    <recommendedName>
        <fullName evidence="9">Molybdopterin-synthase adenylyltransferase</fullName>
        <ecNumber evidence="8">2.7.7.80</ecNumber>
    </recommendedName>
    <alternativeName>
        <fullName evidence="12">MoaD protein adenylase</fullName>
    </alternativeName>
    <alternativeName>
        <fullName evidence="10">Molybdopterin-converting factor subunit 1 adenylase</fullName>
    </alternativeName>
    <alternativeName>
        <fullName evidence="11">Sulfur carrier protein MoaD adenylyltransferase</fullName>
    </alternativeName>
</protein>
<dbReference type="GO" id="GO:0005524">
    <property type="term" value="F:ATP binding"/>
    <property type="evidence" value="ECO:0007669"/>
    <property type="project" value="UniProtKB-KW"/>
</dbReference>
<evidence type="ECO:0000256" key="11">
    <source>
        <dbReference type="ARBA" id="ARBA00075328"/>
    </source>
</evidence>
<dbReference type="GO" id="GO:0008641">
    <property type="term" value="F:ubiquitin-like modifier activating enzyme activity"/>
    <property type="evidence" value="ECO:0007669"/>
    <property type="project" value="InterPro"/>
</dbReference>
<feature type="domain" description="THIF-type NAD/FAD binding fold" evidence="13">
    <location>
        <begin position="11"/>
        <end position="242"/>
    </location>
</feature>
<evidence type="ECO:0000256" key="2">
    <source>
        <dbReference type="ARBA" id="ARBA00022679"/>
    </source>
</evidence>
<evidence type="ECO:0000256" key="3">
    <source>
        <dbReference type="ARBA" id="ARBA00022741"/>
    </source>
</evidence>
<dbReference type="AlphaFoldDB" id="B4SCL2"/>
<gene>
    <name evidence="14" type="ordered locus">Ppha_2005</name>
</gene>
<dbReference type="Gene3D" id="3.40.50.720">
    <property type="entry name" value="NAD(P)-binding Rossmann-like Domain"/>
    <property type="match status" value="1"/>
</dbReference>
<reference evidence="14 15" key="1">
    <citation type="submission" date="2008-06" db="EMBL/GenBank/DDBJ databases">
        <title>Complete sequence of Pelodictyon phaeoclathratiforme BU-1.</title>
        <authorList>
            <consortium name="US DOE Joint Genome Institute"/>
            <person name="Lucas S."/>
            <person name="Copeland A."/>
            <person name="Lapidus A."/>
            <person name="Glavina del Rio T."/>
            <person name="Dalin E."/>
            <person name="Tice H."/>
            <person name="Bruce D."/>
            <person name="Goodwin L."/>
            <person name="Pitluck S."/>
            <person name="Schmutz J."/>
            <person name="Larimer F."/>
            <person name="Land M."/>
            <person name="Hauser L."/>
            <person name="Kyrpides N."/>
            <person name="Mikhailova N."/>
            <person name="Liu Z."/>
            <person name="Li T."/>
            <person name="Zhao F."/>
            <person name="Overmann J."/>
            <person name="Bryant D.A."/>
            <person name="Richardson P."/>
        </authorList>
    </citation>
    <scope>NUCLEOTIDE SEQUENCE [LARGE SCALE GENOMIC DNA]</scope>
    <source>
        <strain evidence="15">DSM 5477 / BU-1</strain>
    </source>
</reference>
<dbReference type="InterPro" id="IPR035985">
    <property type="entry name" value="Ubiquitin-activating_enz"/>
</dbReference>
<dbReference type="GO" id="GO:0061605">
    <property type="term" value="F:molybdopterin-synthase adenylyltransferase activity"/>
    <property type="evidence" value="ECO:0007669"/>
    <property type="project" value="UniProtKB-EC"/>
</dbReference>
<accession>B4SCL2</accession>
<comment type="function">
    <text evidence="6">Catalyzes the adenylation by ATP of the carboxyl group of the C-terminal glycine of sulfur carrier protein MoaD.</text>
</comment>
<evidence type="ECO:0000313" key="14">
    <source>
        <dbReference type="EMBL" id="ACF44217.1"/>
    </source>
</evidence>
<organism evidence="14 15">
    <name type="scientific">Pelodictyon phaeoclathratiforme (strain DSM 5477 / BU-1)</name>
    <dbReference type="NCBI Taxonomy" id="324925"/>
    <lineage>
        <taxon>Bacteria</taxon>
        <taxon>Pseudomonadati</taxon>
        <taxon>Chlorobiota</taxon>
        <taxon>Chlorobiia</taxon>
        <taxon>Chlorobiales</taxon>
        <taxon>Chlorobiaceae</taxon>
        <taxon>Chlorobium/Pelodictyon group</taxon>
        <taxon>Pelodictyon</taxon>
    </lineage>
</organism>
<dbReference type="FunFam" id="3.40.50.720:FF:000033">
    <property type="entry name" value="Adenylyltransferase and sulfurtransferase MOCS3"/>
    <property type="match status" value="1"/>
</dbReference>
<dbReference type="GO" id="GO:0005829">
    <property type="term" value="C:cytosol"/>
    <property type="evidence" value="ECO:0007669"/>
    <property type="project" value="TreeGrafter"/>
</dbReference>
<dbReference type="PANTHER" id="PTHR10953">
    <property type="entry name" value="UBIQUITIN-ACTIVATING ENZYME E1"/>
    <property type="match status" value="1"/>
</dbReference>
<evidence type="ECO:0000259" key="13">
    <source>
        <dbReference type="Pfam" id="PF00899"/>
    </source>
</evidence>
<sequence>MPLSDNQRERYARHLALQEIGEEGQEKLLEAKVLIIGAGGLGSPVAFYLAAAGIGTIGLMDGDKVDLSNLQRQILHTTASIGQEKVNSAEERLHSLDPDIRLTLYPYRLTTDNAPKIIAGYDFIIDATDNFDAKFLIARACHHAAKPYSHAGIREFHGQTMTVHPGKTACYQCVFHEEGVPAASIPKGPLGALPGLIGSIQATEAIKEILSIGTPLVNTLLTCDLLSMTMRRISVQRDPSCPICGEPHQ</sequence>
<dbReference type="KEGG" id="pph:Ppha_2005"/>
<proteinExistence type="inferred from homology"/>
<keyword evidence="2" id="KW-0808">Transferase</keyword>
<comment type="similarity">
    <text evidence="1">Belongs to the HesA/MoeB/ThiF family.</text>
</comment>
<dbReference type="InterPro" id="IPR000594">
    <property type="entry name" value="ThiF_NAD_FAD-bd"/>
</dbReference>